<comment type="similarity">
    <text evidence="1">Belongs to the ABC transporter superfamily.</text>
</comment>
<dbReference type="InterPro" id="IPR017871">
    <property type="entry name" value="ABC_transporter-like_CS"/>
</dbReference>
<keyword evidence="7" id="KW-1185">Reference proteome</keyword>
<dbReference type="Pfam" id="PF00005">
    <property type="entry name" value="ABC_tran"/>
    <property type="match status" value="1"/>
</dbReference>
<evidence type="ECO:0000256" key="1">
    <source>
        <dbReference type="ARBA" id="ARBA00005417"/>
    </source>
</evidence>
<dbReference type="AlphaFoldDB" id="A0A087MFI6"/>
<reference evidence="7" key="1">
    <citation type="submission" date="2013-08" db="EMBL/GenBank/DDBJ databases">
        <title>Genome sequencing of Arenimonas donghaensis.</title>
        <authorList>
            <person name="Chen F."/>
            <person name="Wang G."/>
        </authorList>
    </citation>
    <scope>NUCLEOTIDE SEQUENCE [LARGE SCALE GENOMIC DNA]</scope>
    <source>
        <strain evidence="7">HO3-R19</strain>
    </source>
</reference>
<dbReference type="InterPro" id="IPR003593">
    <property type="entry name" value="AAA+_ATPase"/>
</dbReference>
<keyword evidence="4" id="KW-0067">ATP-binding</keyword>
<dbReference type="InterPro" id="IPR003439">
    <property type="entry name" value="ABC_transporter-like_ATP-bd"/>
</dbReference>
<evidence type="ECO:0000313" key="6">
    <source>
        <dbReference type="EMBL" id="KFL35639.1"/>
    </source>
</evidence>
<gene>
    <name evidence="6" type="ORF">N788_07845</name>
</gene>
<protein>
    <recommendedName>
        <fullName evidence="5">ABC transporter domain-containing protein</fullName>
    </recommendedName>
</protein>
<proteinExistence type="inferred from homology"/>
<dbReference type="Proteomes" id="UP000029085">
    <property type="component" value="Unassembled WGS sequence"/>
</dbReference>
<dbReference type="PANTHER" id="PTHR43335">
    <property type="entry name" value="ABC TRANSPORTER, ATP-BINDING PROTEIN"/>
    <property type="match status" value="1"/>
</dbReference>
<keyword evidence="3" id="KW-0547">Nucleotide-binding</keyword>
<keyword evidence="2" id="KW-0813">Transport</keyword>
<dbReference type="PROSITE" id="PS50893">
    <property type="entry name" value="ABC_TRANSPORTER_2"/>
    <property type="match status" value="1"/>
</dbReference>
<accession>A0A087MFI6</accession>
<dbReference type="GO" id="GO:0005524">
    <property type="term" value="F:ATP binding"/>
    <property type="evidence" value="ECO:0007669"/>
    <property type="project" value="UniProtKB-KW"/>
</dbReference>
<dbReference type="PATRIC" id="fig|1121014.3.peg.2471"/>
<name>A0A087MFI6_9GAMM</name>
<dbReference type="RefSeq" id="WP_034225662.1">
    <property type="nucleotide sequence ID" value="NZ_AVCJ01000050.1"/>
</dbReference>
<dbReference type="EMBL" id="AVCJ01000050">
    <property type="protein sequence ID" value="KFL35639.1"/>
    <property type="molecule type" value="Genomic_DNA"/>
</dbReference>
<evidence type="ECO:0000259" key="5">
    <source>
        <dbReference type="PROSITE" id="PS50893"/>
    </source>
</evidence>
<dbReference type="PROSITE" id="PS00211">
    <property type="entry name" value="ABC_TRANSPORTER_1"/>
    <property type="match status" value="1"/>
</dbReference>
<dbReference type="STRING" id="1121014.N788_07845"/>
<comment type="caution">
    <text evidence="6">The sequence shown here is derived from an EMBL/GenBank/DDBJ whole genome shotgun (WGS) entry which is preliminary data.</text>
</comment>
<feature type="domain" description="ABC transporter" evidence="5">
    <location>
        <begin position="5"/>
        <end position="232"/>
    </location>
</feature>
<evidence type="ECO:0000256" key="4">
    <source>
        <dbReference type="ARBA" id="ARBA00022840"/>
    </source>
</evidence>
<reference evidence="6 7" key="2">
    <citation type="journal article" date="2015" name="Stand. Genomic Sci.">
        <title>High quality draft genomic sequence of Arenimonas donghaensis DSM 18148(T).</title>
        <authorList>
            <person name="Chen F."/>
            <person name="Wang H."/>
            <person name="Cao Y."/>
            <person name="Li X."/>
            <person name="Wang G."/>
        </authorList>
    </citation>
    <scope>NUCLEOTIDE SEQUENCE [LARGE SCALE GENOMIC DNA]</scope>
    <source>
        <strain evidence="6 7">HO3-R19</strain>
    </source>
</reference>
<dbReference type="GO" id="GO:0016887">
    <property type="term" value="F:ATP hydrolysis activity"/>
    <property type="evidence" value="ECO:0007669"/>
    <property type="project" value="InterPro"/>
</dbReference>
<dbReference type="OrthoDB" id="9781337at2"/>
<dbReference type="SMART" id="SM00382">
    <property type="entry name" value="AAA"/>
    <property type="match status" value="1"/>
</dbReference>
<dbReference type="PANTHER" id="PTHR43335:SF4">
    <property type="entry name" value="ABC TRANSPORTER, ATP-BINDING PROTEIN"/>
    <property type="match status" value="1"/>
</dbReference>
<evidence type="ECO:0000256" key="3">
    <source>
        <dbReference type="ARBA" id="ARBA00022741"/>
    </source>
</evidence>
<evidence type="ECO:0000313" key="7">
    <source>
        <dbReference type="Proteomes" id="UP000029085"/>
    </source>
</evidence>
<evidence type="ECO:0000256" key="2">
    <source>
        <dbReference type="ARBA" id="ARBA00022448"/>
    </source>
</evidence>
<dbReference type="Gene3D" id="3.40.50.300">
    <property type="entry name" value="P-loop containing nucleotide triphosphate hydrolases"/>
    <property type="match status" value="1"/>
</dbReference>
<dbReference type="SUPFAM" id="SSF52540">
    <property type="entry name" value="P-loop containing nucleoside triphosphate hydrolases"/>
    <property type="match status" value="1"/>
</dbReference>
<dbReference type="InterPro" id="IPR027417">
    <property type="entry name" value="P-loop_NTPase"/>
</dbReference>
<sequence length="305" mass="32787">MEAAIRTRGLSRRFAGGPGVHSLDLAVPSGAIYGFLGPNGAGKTTTIRLLLGLLRPDAGEVRLLGETLTPGKRGALAHVGALVEHPSVYPHLDGRANLEVTRRLLGLPASRVGEVLERVGLANDAHRRVRDYSLGMRQRLGIGLALLGRPKLLILDEPGNGLDPAGTQELRHFLRDLVAREGLTLFLSSHLLGEVEQLASHVGVLEGGRLRFQGTLTELRERARPSLLLRCDSPARAMRLLLEAGEDPALAEGHALRLTPRLPVAEINQRLVAHGIGIQHLALEPVTLESLFFDLTTPAAREVAA</sequence>
<organism evidence="6 7">
    <name type="scientific">Arenimonas donghaensis DSM 18148 = HO3-R19</name>
    <dbReference type="NCBI Taxonomy" id="1121014"/>
    <lineage>
        <taxon>Bacteria</taxon>
        <taxon>Pseudomonadati</taxon>
        <taxon>Pseudomonadota</taxon>
        <taxon>Gammaproteobacteria</taxon>
        <taxon>Lysobacterales</taxon>
        <taxon>Lysobacteraceae</taxon>
        <taxon>Arenimonas</taxon>
    </lineage>
</organism>